<evidence type="ECO:0000313" key="1">
    <source>
        <dbReference type="EMBL" id="KAG5399442.1"/>
    </source>
</evidence>
<organism evidence="1 2">
    <name type="scientific">Brassica rapa subsp. trilocularis</name>
    <dbReference type="NCBI Taxonomy" id="1813537"/>
    <lineage>
        <taxon>Eukaryota</taxon>
        <taxon>Viridiplantae</taxon>
        <taxon>Streptophyta</taxon>
        <taxon>Embryophyta</taxon>
        <taxon>Tracheophyta</taxon>
        <taxon>Spermatophyta</taxon>
        <taxon>Magnoliopsida</taxon>
        <taxon>eudicotyledons</taxon>
        <taxon>Gunneridae</taxon>
        <taxon>Pentapetalae</taxon>
        <taxon>rosids</taxon>
        <taxon>malvids</taxon>
        <taxon>Brassicales</taxon>
        <taxon>Brassicaceae</taxon>
        <taxon>Brassiceae</taxon>
        <taxon>Brassica</taxon>
    </lineage>
</organism>
<gene>
    <name evidence="1" type="primary">A04p000010.1_BraROA</name>
    <name evidence="1" type="ORF">IGI04_014049</name>
</gene>
<evidence type="ECO:0000313" key="2">
    <source>
        <dbReference type="Proteomes" id="UP000823674"/>
    </source>
</evidence>
<dbReference type="Pfam" id="PF03754">
    <property type="entry name" value="At2g31720-like"/>
    <property type="match status" value="1"/>
</dbReference>
<dbReference type="InterPro" id="IPR005508">
    <property type="entry name" value="At2g31720-like"/>
</dbReference>
<accession>A0ABQ7ML38</accession>
<comment type="caution">
    <text evidence="1">The sequence shown here is derived from an EMBL/GenBank/DDBJ whole genome shotgun (WGS) entry which is preliminary data.</text>
</comment>
<dbReference type="EMBL" id="JADBGQ010000004">
    <property type="protein sequence ID" value="KAG5399442.1"/>
    <property type="molecule type" value="Genomic_DNA"/>
</dbReference>
<protein>
    <submittedName>
        <fullName evidence="1">Uncharacterized protein</fullName>
    </submittedName>
</protein>
<sequence length="103" mass="11554">MLVSKIRLESRITSTAKKRWGLGVLLVDQGTKKRGVLLKRWGMNGSWNYALVCGCRGVLCFALVPLSYPFLREGNEDGSLLEAIYEHLMRHGGEMEVLQRSGT</sequence>
<keyword evidence="2" id="KW-1185">Reference proteome</keyword>
<proteinExistence type="predicted"/>
<dbReference type="Proteomes" id="UP000823674">
    <property type="component" value="Chromosome A04"/>
</dbReference>
<reference evidence="1 2" key="1">
    <citation type="submission" date="2021-03" db="EMBL/GenBank/DDBJ databases">
        <authorList>
            <person name="King G.J."/>
            <person name="Bancroft I."/>
            <person name="Baten A."/>
            <person name="Bloomfield J."/>
            <person name="Borpatragohain P."/>
            <person name="He Z."/>
            <person name="Irish N."/>
            <person name="Irwin J."/>
            <person name="Liu K."/>
            <person name="Mauleon R.P."/>
            <person name="Moore J."/>
            <person name="Morris R."/>
            <person name="Ostergaard L."/>
            <person name="Wang B."/>
            <person name="Wells R."/>
        </authorList>
    </citation>
    <scope>NUCLEOTIDE SEQUENCE [LARGE SCALE GENOMIC DNA]</scope>
    <source>
        <strain evidence="1">R-o-18</strain>
        <tissue evidence="1">Leaf</tissue>
    </source>
</reference>
<name>A0ABQ7ML38_BRACM</name>